<evidence type="ECO:0000313" key="3">
    <source>
        <dbReference type="Proteomes" id="UP000325255"/>
    </source>
</evidence>
<keyword evidence="3" id="KW-1185">Reference proteome</keyword>
<dbReference type="OrthoDB" id="7266764at2"/>
<protein>
    <submittedName>
        <fullName evidence="2">DUF3102 domain-containing protein</fullName>
    </submittedName>
</protein>
<dbReference type="RefSeq" id="WP_150045758.1">
    <property type="nucleotide sequence ID" value="NZ_OW485604.1"/>
</dbReference>
<evidence type="ECO:0000256" key="1">
    <source>
        <dbReference type="SAM" id="MobiDB-lite"/>
    </source>
</evidence>
<proteinExistence type="predicted"/>
<reference evidence="2 3" key="1">
    <citation type="submission" date="2019-09" db="EMBL/GenBank/DDBJ databases">
        <title>Genome sequence of Rhodovastum atsumiense, a diverse member of the Acetobacteraceae family of non-sulfur purple photosynthetic bacteria.</title>
        <authorList>
            <person name="Meyer T."/>
            <person name="Kyndt J."/>
        </authorList>
    </citation>
    <scope>NUCLEOTIDE SEQUENCE [LARGE SCALE GENOMIC DNA]</scope>
    <source>
        <strain evidence="2 3">DSM 21279</strain>
    </source>
</reference>
<comment type="caution">
    <text evidence="2">The sequence shown here is derived from an EMBL/GenBank/DDBJ whole genome shotgun (WGS) entry which is preliminary data.</text>
</comment>
<dbReference type="EMBL" id="VWPK01000116">
    <property type="protein sequence ID" value="KAA5608002.1"/>
    <property type="molecule type" value="Genomic_DNA"/>
</dbReference>
<feature type="region of interest" description="Disordered" evidence="1">
    <location>
        <begin position="157"/>
        <end position="191"/>
    </location>
</feature>
<dbReference type="AlphaFoldDB" id="A0A5M6IIN5"/>
<sequence>MPRSTAQEYAREIGLLWGEAQEKFLAIGKYLRQAKAGLPHGDWERLVSHMLPFGRAVAHKLRVVAEAVEEKRLAEETLPRSYANAYELAALEGHELALAAKRQLVRPDVTRREIDAFKRELKLPADEAERASQRRAELLRRRKRLMEELAQIESELSREERGVAEINSSAEPFGLPEEAPEGQEMGMARPL</sequence>
<organism evidence="2 3">
    <name type="scientific">Rhodovastum atsumiense</name>
    <dbReference type="NCBI Taxonomy" id="504468"/>
    <lineage>
        <taxon>Bacteria</taxon>
        <taxon>Pseudomonadati</taxon>
        <taxon>Pseudomonadota</taxon>
        <taxon>Alphaproteobacteria</taxon>
        <taxon>Acetobacterales</taxon>
        <taxon>Acetobacteraceae</taxon>
        <taxon>Rhodovastum</taxon>
    </lineage>
</organism>
<accession>A0A5M6IIN5</accession>
<evidence type="ECO:0000313" key="2">
    <source>
        <dbReference type="EMBL" id="KAA5608002.1"/>
    </source>
</evidence>
<dbReference type="Proteomes" id="UP000325255">
    <property type="component" value="Unassembled WGS sequence"/>
</dbReference>
<gene>
    <name evidence="2" type="ORF">F1189_31155</name>
</gene>
<name>A0A5M6IIN5_9PROT</name>